<dbReference type="EMBL" id="UGGU01000003">
    <property type="protein sequence ID" value="STO32178.1"/>
    <property type="molecule type" value="Genomic_DNA"/>
</dbReference>
<protein>
    <submittedName>
        <fullName evidence="1">Uncharacterized protein</fullName>
    </submittedName>
</protein>
<keyword evidence="2" id="KW-1185">Reference proteome</keyword>
<dbReference type="PROSITE" id="PS51257">
    <property type="entry name" value="PROKAR_LIPOPROTEIN"/>
    <property type="match status" value="1"/>
</dbReference>
<gene>
    <name evidence="1" type="ORF">NCTC10723_01664</name>
</gene>
<evidence type="ECO:0000313" key="2">
    <source>
        <dbReference type="Proteomes" id="UP000255328"/>
    </source>
</evidence>
<reference evidence="1 2" key="1">
    <citation type="submission" date="2018-06" db="EMBL/GenBank/DDBJ databases">
        <authorList>
            <consortium name="Pathogen Informatics"/>
            <person name="Doyle S."/>
        </authorList>
    </citation>
    <scope>NUCLEOTIDE SEQUENCE [LARGE SCALE GENOMIC DNA]</scope>
    <source>
        <strain evidence="1 2">NCTC10723</strain>
    </source>
</reference>
<dbReference type="RefSeq" id="WP_115271117.1">
    <property type="nucleotide sequence ID" value="NZ_UGGU01000003.1"/>
</dbReference>
<dbReference type="AlphaFoldDB" id="A0A377GYY3"/>
<dbReference type="OrthoDB" id="5348860at2"/>
<sequence>MKKILGILTLGAILLGCNNQKVKEYQGVYTYGHEVRIFQDTKSNQGYWLYSDDDTLESLNRKLREEIETKGAVYPEVKLIIKGIDEGKATNGLAEPNDRKMKVIEYRIIDK</sequence>
<accession>A0A377GYY3</accession>
<name>A0A377GYY3_9FUSO</name>
<evidence type="ECO:0000313" key="1">
    <source>
        <dbReference type="EMBL" id="STO32178.1"/>
    </source>
</evidence>
<proteinExistence type="predicted"/>
<organism evidence="1 2">
    <name type="scientific">Fusobacterium necrogenes</name>
    <dbReference type="NCBI Taxonomy" id="858"/>
    <lineage>
        <taxon>Bacteria</taxon>
        <taxon>Fusobacteriati</taxon>
        <taxon>Fusobacteriota</taxon>
        <taxon>Fusobacteriia</taxon>
        <taxon>Fusobacteriales</taxon>
        <taxon>Fusobacteriaceae</taxon>
        <taxon>Fusobacterium</taxon>
    </lineage>
</organism>
<dbReference type="Proteomes" id="UP000255328">
    <property type="component" value="Unassembled WGS sequence"/>
</dbReference>